<reference evidence="1 2" key="1">
    <citation type="submission" date="2020-02" db="EMBL/GenBank/DDBJ databases">
        <title>Aliifodinibius halophilus 2W32, complete genome.</title>
        <authorList>
            <person name="Li Y."/>
            <person name="Wu S."/>
        </authorList>
    </citation>
    <scope>NUCLEOTIDE SEQUENCE [LARGE SCALE GENOMIC DNA]</scope>
    <source>
        <strain evidence="1 2">2W32</strain>
    </source>
</reference>
<sequence>MTALDKIKQIEGIKNKINPDAFYHLTLERNLQSILDKGLLPANDIDDSIKHGGYNGDPNYVYLFSTNAVISIIRSILNGGGGDHDFALFEIELPDHFPIERDYHSAITSLNQNEDKEDKREHLVSFFEGLGVEFTGNLSKENIYRHVDMVTPERWIGTFRTPSPITTKYIIFREWEYFK</sequence>
<dbReference type="RefSeq" id="WP_165271233.1">
    <property type="nucleotide sequence ID" value="NZ_JAALLS010000030.1"/>
</dbReference>
<dbReference type="AlphaFoldDB" id="A0A6M1TCB2"/>
<gene>
    <name evidence="1" type="ORF">G3569_16720</name>
</gene>
<accession>A0A6M1TCB2</accession>
<proteinExistence type="predicted"/>
<evidence type="ECO:0000313" key="1">
    <source>
        <dbReference type="EMBL" id="NGP90003.1"/>
    </source>
</evidence>
<comment type="caution">
    <text evidence="1">The sequence shown here is derived from an EMBL/GenBank/DDBJ whole genome shotgun (WGS) entry which is preliminary data.</text>
</comment>
<organism evidence="1 2">
    <name type="scientific">Fodinibius halophilus</name>
    <dbReference type="NCBI Taxonomy" id="1736908"/>
    <lineage>
        <taxon>Bacteria</taxon>
        <taxon>Pseudomonadati</taxon>
        <taxon>Balneolota</taxon>
        <taxon>Balneolia</taxon>
        <taxon>Balneolales</taxon>
        <taxon>Balneolaceae</taxon>
        <taxon>Fodinibius</taxon>
    </lineage>
</organism>
<keyword evidence="2" id="KW-1185">Reference proteome</keyword>
<dbReference type="Proteomes" id="UP000479132">
    <property type="component" value="Unassembled WGS sequence"/>
</dbReference>
<dbReference type="EMBL" id="JAALLS010000030">
    <property type="protein sequence ID" value="NGP90003.1"/>
    <property type="molecule type" value="Genomic_DNA"/>
</dbReference>
<name>A0A6M1TCB2_9BACT</name>
<evidence type="ECO:0000313" key="2">
    <source>
        <dbReference type="Proteomes" id="UP000479132"/>
    </source>
</evidence>
<protein>
    <submittedName>
        <fullName evidence="1">Uncharacterized protein</fullName>
    </submittedName>
</protein>